<dbReference type="PANTHER" id="PTHR42937:SF1">
    <property type="entry name" value="DIAMINOPROPIONATE AMMONIA-LYASE"/>
    <property type="match status" value="1"/>
</dbReference>
<dbReference type="InterPro" id="IPR010081">
    <property type="entry name" value="DiNH2opropionate_NH3_lyase"/>
</dbReference>
<dbReference type="RefSeq" id="WP_064825280.1">
    <property type="nucleotide sequence ID" value="NZ_CP013532.1"/>
</dbReference>
<protein>
    <submittedName>
        <fullName evidence="4 5">Diaminopropionate ammonia-lyase</fullName>
        <ecNumber evidence="4 5">4.3.1.15</ecNumber>
    </submittedName>
</protein>
<evidence type="ECO:0000256" key="2">
    <source>
        <dbReference type="ARBA" id="ARBA00022898"/>
    </source>
</evidence>
<evidence type="ECO:0000313" key="4">
    <source>
        <dbReference type="EMBL" id="ANL84999.1"/>
    </source>
</evidence>
<organism evidence="5 7">
    <name type="scientific">Rhizobium phaseoli</name>
    <dbReference type="NCBI Taxonomy" id="396"/>
    <lineage>
        <taxon>Bacteria</taxon>
        <taxon>Pseudomonadati</taxon>
        <taxon>Pseudomonadota</taxon>
        <taxon>Alphaproteobacteria</taxon>
        <taxon>Hyphomicrobiales</taxon>
        <taxon>Rhizobiaceae</taxon>
        <taxon>Rhizobium/Agrobacterium group</taxon>
        <taxon>Rhizobium</taxon>
    </lineage>
</organism>
<dbReference type="InterPro" id="IPR001926">
    <property type="entry name" value="TrpB-like_PALP"/>
</dbReference>
<dbReference type="STRING" id="396.AMC85_CH02229"/>
<dbReference type="AlphaFoldDB" id="A0A192TCB2"/>
<dbReference type="EMBL" id="CP064931">
    <property type="protein sequence ID" value="QPK10572.1"/>
    <property type="molecule type" value="Genomic_DNA"/>
</dbReference>
<name>A0A192TCB2_9HYPH</name>
<dbReference type="Proteomes" id="UP000540266">
    <property type="component" value="Chromosome"/>
</dbReference>
<dbReference type="InterPro" id="IPR036052">
    <property type="entry name" value="TrpB-like_PALP_sf"/>
</dbReference>
<evidence type="ECO:0000313" key="7">
    <source>
        <dbReference type="Proteomes" id="UP000540266"/>
    </source>
</evidence>
<dbReference type="Proteomes" id="UP000078551">
    <property type="component" value="Chromosome"/>
</dbReference>
<comment type="cofactor">
    <cofactor evidence="1">
        <name>pyridoxal 5'-phosphate</name>
        <dbReference type="ChEBI" id="CHEBI:597326"/>
    </cofactor>
</comment>
<proteinExistence type="predicted"/>
<dbReference type="Gene3D" id="3.40.50.1100">
    <property type="match status" value="3"/>
</dbReference>
<sequence length="409" mass="43478">MFLLNQHADYRKPIDAADAEVLGVEAAKTVERFLHHREGHKPTPLLSLANLAREIGIGSILIKDEGHRLGLGSFKALGGSYAVIRLLLEEASTRLGRDVGVAELQDEDVRAIASKMTVACATDGNHGRSVAMGAQLVGAKCSIFVHSGVSKERIDAIARYGADMIRVDGNYDDSVHEAARVAEEKNWITVSDTSWPGYERIPGFVMQGYTALLTEALRQMPEPPTHVFVQAGVGGIAATVAGHFSVLFGDKRPFFVVVDPSRAACIVETARAGHPVKVDHAEATVMAMLECYEPSLVAWRILSHAADAFMTVDDPDAIEAMKLLASPGGSDPAVVAGESGGVGLAALLKVAADPELRTKIGLDAQSRIFLINTEGATAPLLYEKFVGATPAVIAAKNVGQSGRKQKVAR</sequence>
<dbReference type="SUPFAM" id="SSF53686">
    <property type="entry name" value="Tryptophan synthase beta subunit-like PLP-dependent enzymes"/>
    <property type="match status" value="1"/>
</dbReference>
<keyword evidence="6" id="KW-1185">Reference proteome</keyword>
<dbReference type="NCBIfam" id="TIGR01747">
    <property type="entry name" value="diampropi_NH3ly"/>
    <property type="match status" value="1"/>
</dbReference>
<reference evidence="5 7" key="2">
    <citation type="submission" date="2020-11" db="EMBL/GenBank/DDBJ databases">
        <title>Indigenous Rhizobia Nodulating Common beans in Western Kenya.</title>
        <authorList>
            <person name="Wekesa C.S."/>
            <person name="Oelmueller R."/>
            <person name="Furch A.C."/>
        </authorList>
    </citation>
    <scope>NUCLEOTIDE SEQUENCE [LARGE SCALE GENOMIC DNA]</scope>
    <source>
        <strain evidence="7">BS3</strain>
        <strain evidence="5">S3</strain>
    </source>
</reference>
<dbReference type="EMBL" id="CP013568">
    <property type="protein sequence ID" value="ANL84999.1"/>
    <property type="molecule type" value="Genomic_DNA"/>
</dbReference>
<evidence type="ECO:0000313" key="6">
    <source>
        <dbReference type="Proteomes" id="UP000078551"/>
    </source>
</evidence>
<evidence type="ECO:0000313" key="5">
    <source>
        <dbReference type="EMBL" id="QPK10572.1"/>
    </source>
</evidence>
<dbReference type="EC" id="4.3.1.15" evidence="4 5"/>
<dbReference type="CDD" id="cd00640">
    <property type="entry name" value="Trp-synth-beta_II"/>
    <property type="match status" value="1"/>
</dbReference>
<reference evidence="4 6" key="1">
    <citation type="submission" date="2015-11" db="EMBL/GenBank/DDBJ databases">
        <title>The limits of bacterial species coexistence and the symbiotic plasmid transference in sympatric Rhizobium populations.</title>
        <authorList>
            <person name="Perez-Carrascal O.M."/>
            <person name="VanInsberghe D."/>
            <person name="Juarez S."/>
            <person name="Polz M.F."/>
            <person name="Vinuesa P."/>
            <person name="Gonzalez V."/>
        </authorList>
    </citation>
    <scope>NUCLEOTIDE SEQUENCE [LARGE SCALE GENOMIC DNA]</scope>
    <source>
        <strain evidence="4 6">N771</strain>
    </source>
</reference>
<dbReference type="PANTHER" id="PTHR42937">
    <property type="match status" value="1"/>
</dbReference>
<keyword evidence="2" id="KW-0663">Pyridoxal phosphate</keyword>
<feature type="domain" description="Tryptophan synthase beta chain-like PALP" evidence="3">
    <location>
        <begin position="38"/>
        <end position="358"/>
    </location>
</feature>
<dbReference type="Pfam" id="PF00291">
    <property type="entry name" value="PALP"/>
    <property type="match status" value="1"/>
</dbReference>
<keyword evidence="5" id="KW-0456">Lyase</keyword>
<evidence type="ECO:0000256" key="1">
    <source>
        <dbReference type="ARBA" id="ARBA00001933"/>
    </source>
</evidence>
<dbReference type="NCBIfam" id="NF006058">
    <property type="entry name" value="PRK08206.1"/>
    <property type="match status" value="1"/>
</dbReference>
<dbReference type="GO" id="GO:0030170">
    <property type="term" value="F:pyridoxal phosphate binding"/>
    <property type="evidence" value="ECO:0007669"/>
    <property type="project" value="InterPro"/>
</dbReference>
<dbReference type="GeneID" id="45957531"/>
<dbReference type="GO" id="GO:0008838">
    <property type="term" value="F:diaminopropionate ammonia-lyase activity"/>
    <property type="evidence" value="ECO:0007669"/>
    <property type="project" value="UniProtKB-EC"/>
</dbReference>
<gene>
    <name evidence="4" type="ORF">AMC81_CH02230</name>
    <name evidence="5" type="ORF">HER27_008500</name>
</gene>
<evidence type="ECO:0000259" key="3">
    <source>
        <dbReference type="Pfam" id="PF00291"/>
    </source>
</evidence>
<accession>A0A192TCB2</accession>